<evidence type="ECO:0000256" key="4">
    <source>
        <dbReference type="SAM" id="Phobius"/>
    </source>
</evidence>
<dbReference type="PANTHER" id="PTHR14269:SF62">
    <property type="entry name" value="CDP-DIACYLGLYCEROL--GLYCEROL-3-PHOSPHATE 3-PHOSPHATIDYLTRANSFERASE 1, CHLOROPLASTIC"/>
    <property type="match status" value="1"/>
</dbReference>
<feature type="transmembrane region" description="Helical" evidence="4">
    <location>
        <begin position="158"/>
        <end position="178"/>
    </location>
</feature>
<keyword evidence="4" id="KW-0472">Membrane</keyword>
<proteinExistence type="inferred from homology"/>
<accession>A0ABS6DS58</accession>
<dbReference type="PANTHER" id="PTHR14269">
    <property type="entry name" value="CDP-DIACYLGLYCEROL--GLYCEROL-3-PHOSPHATE 3-PHOSPHATIDYLTRANSFERASE-RELATED"/>
    <property type="match status" value="1"/>
</dbReference>
<comment type="similarity">
    <text evidence="1 3">Belongs to the CDP-alcohol phosphatidyltransferase class-I family.</text>
</comment>
<evidence type="ECO:0000313" key="6">
    <source>
        <dbReference type="Proteomes" id="UP000812267"/>
    </source>
</evidence>
<keyword evidence="6" id="KW-1185">Reference proteome</keyword>
<dbReference type="EMBL" id="JAHMHK010000005">
    <property type="protein sequence ID" value="MBU4693853.1"/>
    <property type="molecule type" value="Genomic_DNA"/>
</dbReference>
<dbReference type="InterPro" id="IPR050324">
    <property type="entry name" value="CDP-alcohol_PTase-I"/>
</dbReference>
<dbReference type="InterPro" id="IPR000462">
    <property type="entry name" value="CDP-OH_P_trans"/>
</dbReference>
<dbReference type="InterPro" id="IPR004570">
    <property type="entry name" value="Phosphatidylglycerol_P_synth"/>
</dbReference>
<dbReference type="PROSITE" id="PS00379">
    <property type="entry name" value="CDP_ALCOHOL_P_TRANSF"/>
    <property type="match status" value="1"/>
</dbReference>
<feature type="transmembrane region" description="Helical" evidence="4">
    <location>
        <begin position="107"/>
        <end position="128"/>
    </location>
</feature>
<gene>
    <name evidence="5" type="primary">pgsA</name>
    <name evidence="5" type="ORF">KQ878_03095</name>
</gene>
<keyword evidence="3 5" id="KW-0808">Transferase</keyword>
<dbReference type="Proteomes" id="UP000812267">
    <property type="component" value="Unassembled WGS sequence"/>
</dbReference>
<name>A0ABS6DS58_9MOLU</name>
<reference evidence="5" key="1">
    <citation type="submission" date="2021-06" db="EMBL/GenBank/DDBJ databases">
        <title>Novel Mycoplasma species detected in California sea lions (Zalophus californianus) from the USA.</title>
        <authorList>
            <person name="Volokhov D.V."/>
            <person name="Furtak V.A."/>
            <person name="Zagorodnyaya T.A."/>
        </authorList>
    </citation>
    <scope>NUCLEOTIDE SEQUENCE [LARGE SCALE GENOMIC DNA]</scope>
    <source>
        <strain evidence="5">CSL 4779</strain>
    </source>
</reference>
<keyword evidence="4" id="KW-1133">Transmembrane helix</keyword>
<comment type="caution">
    <text evidence="5">The sequence shown here is derived from an EMBL/GenBank/DDBJ whole genome shotgun (WGS) entry which is preliminary data.</text>
</comment>
<feature type="transmembrane region" description="Helical" evidence="4">
    <location>
        <begin position="12"/>
        <end position="34"/>
    </location>
</feature>
<dbReference type="InterPro" id="IPR048254">
    <property type="entry name" value="CDP_ALCOHOL_P_TRANSF_CS"/>
</dbReference>
<evidence type="ECO:0000313" key="5">
    <source>
        <dbReference type="EMBL" id="MBU4693853.1"/>
    </source>
</evidence>
<evidence type="ECO:0000256" key="1">
    <source>
        <dbReference type="ARBA" id="ARBA00010441"/>
    </source>
</evidence>
<feature type="transmembrane region" description="Helical" evidence="4">
    <location>
        <begin position="190"/>
        <end position="215"/>
    </location>
</feature>
<keyword evidence="4" id="KW-0812">Transmembrane</keyword>
<dbReference type="Pfam" id="PF01066">
    <property type="entry name" value="CDP-OH_P_transf"/>
    <property type="match status" value="1"/>
</dbReference>
<dbReference type="RefSeq" id="WP_216505674.1">
    <property type="nucleotide sequence ID" value="NZ_JAHMHK010000005.1"/>
</dbReference>
<evidence type="ECO:0000256" key="2">
    <source>
        <dbReference type="NCBIfam" id="TIGR00560"/>
    </source>
</evidence>
<organism evidence="5 6">
    <name type="scientific">Mycoplasma zalophidermidis</name>
    <dbReference type="NCBI Taxonomy" id="398174"/>
    <lineage>
        <taxon>Bacteria</taxon>
        <taxon>Bacillati</taxon>
        <taxon>Mycoplasmatota</taxon>
        <taxon>Mollicutes</taxon>
        <taxon>Mycoplasmataceae</taxon>
        <taxon>Mycoplasma</taxon>
    </lineage>
</organism>
<protein>
    <recommendedName>
        <fullName evidence="2">CDP-diacylglycerol--glycerol-3-phosphate 3-phosphatidyltransferase</fullName>
        <ecNumber evidence="2">2.7.8.5</ecNumber>
    </recommendedName>
</protein>
<dbReference type="NCBIfam" id="TIGR00560">
    <property type="entry name" value="pgsA"/>
    <property type="match status" value="1"/>
</dbReference>
<dbReference type="EC" id="2.7.8.5" evidence="2"/>
<feature type="transmembrane region" description="Helical" evidence="4">
    <location>
        <begin position="54"/>
        <end position="76"/>
    </location>
</feature>
<sequence length="259" mass="29890">MKFKNLNLPNKLTLIRIILFVPLLVLGLIYLTISNVYFFKSINGFYNSEWFTKYFSRILLTLMLMIFIGAMITDYFDGYIARKNHLVTSFGKLWDPIADKMITTASLLFLMVISNGFIPFWVVVLFIIRDLIVDGCRVAMKEHNIDVSASIWGKIKTLVQSFAIILLFIIAISSPNFFSQFRFENAGLWYLYAYIASLPLIIALVFSLLSGYLYIQNVLPHLNHSNKTKGNMDVEKFKSKFDDQITAEIIKNTKKKDNN</sequence>
<dbReference type="GO" id="GO:0008444">
    <property type="term" value="F:CDP-diacylglycerol-glycerol-3-phosphate 3-phosphatidyltransferase activity"/>
    <property type="evidence" value="ECO:0007669"/>
    <property type="project" value="UniProtKB-EC"/>
</dbReference>
<evidence type="ECO:0000256" key="3">
    <source>
        <dbReference type="RuleBase" id="RU003750"/>
    </source>
</evidence>